<dbReference type="PANTHER" id="PTHR43586">
    <property type="entry name" value="CYSTEINE DESULFURASE"/>
    <property type="match status" value="1"/>
</dbReference>
<evidence type="ECO:0000256" key="5">
    <source>
        <dbReference type="ARBA" id="ARBA00022898"/>
    </source>
</evidence>
<dbReference type="SUPFAM" id="SSF53383">
    <property type="entry name" value="PLP-dependent transferases"/>
    <property type="match status" value="1"/>
</dbReference>
<dbReference type="GO" id="GO:0031071">
    <property type="term" value="F:cysteine desulfurase activity"/>
    <property type="evidence" value="ECO:0007669"/>
    <property type="project" value="UniProtKB-EC"/>
</dbReference>
<comment type="cofactor">
    <cofactor evidence="1 7">
        <name>pyridoxal 5'-phosphate</name>
        <dbReference type="ChEBI" id="CHEBI:597326"/>
    </cofactor>
</comment>
<dbReference type="CDD" id="cd06453">
    <property type="entry name" value="SufS_like"/>
    <property type="match status" value="1"/>
</dbReference>
<dbReference type="Gene3D" id="3.90.1150.10">
    <property type="entry name" value="Aspartate Aminotransferase, domain 1"/>
    <property type="match status" value="1"/>
</dbReference>
<sequence length="392" mass="41906">MSFRDDFPALKGAGRDFVYLDSAATTLKPTCVADAVHEFLTSGTAAVHRAVHSASQQATEKYELTRERLANWFSAKPQNVVLTHGATEAINLVANGLPGLKRVACTSMEHHSNLIPWMRDGDVQVVPVDRNGTLDMDALQTTLQQGVDLLAVCHQSNVLGTVVDLQQVVGLAKEFGARVLVDAAQSASHAPPSFAALPIDYLVCSSHKMLGPSGAGALIGTTDSLAPLKPLIYGGHMVDQVSLDGYSLRPIPERFEAGTPAIESVIGWGAALKYLSDSGVAAMSAHLDQLTGQLVQRLNQMPAVTVLGPSEGQPRGPLVSFTVDKMEALAVAKILNQRDSIFVRSGFHCAQALHEHLGIPTTVRASLQIYNQEADLERFFKALRAATLLSAM</sequence>
<name>A0A517SXL7_9BACT</name>
<dbReference type="RefSeq" id="WP_419187464.1">
    <property type="nucleotide sequence ID" value="NZ_CP036272.1"/>
</dbReference>
<organism evidence="9 10">
    <name type="scientific">Stieleria bergensis</name>
    <dbReference type="NCBI Taxonomy" id="2528025"/>
    <lineage>
        <taxon>Bacteria</taxon>
        <taxon>Pseudomonadati</taxon>
        <taxon>Planctomycetota</taxon>
        <taxon>Planctomycetia</taxon>
        <taxon>Pirellulales</taxon>
        <taxon>Pirellulaceae</taxon>
        <taxon>Stieleria</taxon>
    </lineage>
</organism>
<keyword evidence="4 9" id="KW-0808">Transferase</keyword>
<accession>A0A517SXL7</accession>
<evidence type="ECO:0000256" key="7">
    <source>
        <dbReference type="RuleBase" id="RU004504"/>
    </source>
</evidence>
<keyword evidence="5" id="KW-0663">Pyridoxal phosphate</keyword>
<comment type="catalytic activity">
    <reaction evidence="6">
        <text>(sulfur carrier)-H + L-cysteine = (sulfur carrier)-SH + L-alanine</text>
        <dbReference type="Rhea" id="RHEA:43892"/>
        <dbReference type="Rhea" id="RHEA-COMP:14737"/>
        <dbReference type="Rhea" id="RHEA-COMP:14739"/>
        <dbReference type="ChEBI" id="CHEBI:29917"/>
        <dbReference type="ChEBI" id="CHEBI:35235"/>
        <dbReference type="ChEBI" id="CHEBI:57972"/>
        <dbReference type="ChEBI" id="CHEBI:64428"/>
        <dbReference type="EC" id="2.8.1.7"/>
    </reaction>
</comment>
<dbReference type="PROSITE" id="PS00595">
    <property type="entry name" value="AA_TRANSFER_CLASS_5"/>
    <property type="match status" value="1"/>
</dbReference>
<dbReference type="GO" id="GO:0030170">
    <property type="term" value="F:pyridoxal phosphate binding"/>
    <property type="evidence" value="ECO:0007669"/>
    <property type="project" value="InterPro"/>
</dbReference>
<dbReference type="InterPro" id="IPR020578">
    <property type="entry name" value="Aminotrans_V_PyrdxlP_BS"/>
</dbReference>
<feature type="domain" description="Aminotransferase class V" evidence="8">
    <location>
        <begin position="18"/>
        <end position="379"/>
    </location>
</feature>
<evidence type="ECO:0000256" key="2">
    <source>
        <dbReference type="ARBA" id="ARBA00010447"/>
    </source>
</evidence>
<evidence type="ECO:0000256" key="3">
    <source>
        <dbReference type="ARBA" id="ARBA00012239"/>
    </source>
</evidence>
<dbReference type="InterPro" id="IPR010970">
    <property type="entry name" value="Cys_dSase_SufS"/>
</dbReference>
<keyword evidence="10" id="KW-1185">Reference proteome</keyword>
<dbReference type="InterPro" id="IPR015424">
    <property type="entry name" value="PyrdxlP-dep_Trfase"/>
</dbReference>
<protein>
    <recommendedName>
        <fullName evidence="3">cysteine desulfurase</fullName>
        <ecNumber evidence="3">2.8.1.7</ecNumber>
    </recommendedName>
</protein>
<dbReference type="PANTHER" id="PTHR43586:SF8">
    <property type="entry name" value="CYSTEINE DESULFURASE 1, CHLOROPLASTIC"/>
    <property type="match status" value="1"/>
</dbReference>
<dbReference type="Pfam" id="PF00266">
    <property type="entry name" value="Aminotran_5"/>
    <property type="match status" value="1"/>
</dbReference>
<dbReference type="Proteomes" id="UP000315003">
    <property type="component" value="Chromosome"/>
</dbReference>
<gene>
    <name evidence="9" type="primary">csd_4</name>
    <name evidence="9" type="ORF">SV7mr_34190</name>
</gene>
<dbReference type="Gene3D" id="3.40.640.10">
    <property type="entry name" value="Type I PLP-dependent aspartate aminotransferase-like (Major domain)"/>
    <property type="match status" value="1"/>
</dbReference>
<dbReference type="EMBL" id="CP036272">
    <property type="protein sequence ID" value="QDT60890.1"/>
    <property type="molecule type" value="Genomic_DNA"/>
</dbReference>
<dbReference type="InterPro" id="IPR015421">
    <property type="entry name" value="PyrdxlP-dep_Trfase_major"/>
</dbReference>
<evidence type="ECO:0000256" key="1">
    <source>
        <dbReference type="ARBA" id="ARBA00001933"/>
    </source>
</evidence>
<evidence type="ECO:0000256" key="4">
    <source>
        <dbReference type="ARBA" id="ARBA00022679"/>
    </source>
</evidence>
<dbReference type="InterPro" id="IPR000192">
    <property type="entry name" value="Aminotrans_V_dom"/>
</dbReference>
<dbReference type="AlphaFoldDB" id="A0A517SXL7"/>
<dbReference type="GO" id="GO:0006534">
    <property type="term" value="P:cysteine metabolic process"/>
    <property type="evidence" value="ECO:0007669"/>
    <property type="project" value="InterPro"/>
</dbReference>
<reference evidence="9 10" key="1">
    <citation type="submission" date="2019-02" db="EMBL/GenBank/DDBJ databases">
        <title>Deep-cultivation of Planctomycetes and their phenomic and genomic characterization uncovers novel biology.</title>
        <authorList>
            <person name="Wiegand S."/>
            <person name="Jogler M."/>
            <person name="Boedeker C."/>
            <person name="Pinto D."/>
            <person name="Vollmers J."/>
            <person name="Rivas-Marin E."/>
            <person name="Kohn T."/>
            <person name="Peeters S.H."/>
            <person name="Heuer A."/>
            <person name="Rast P."/>
            <person name="Oberbeckmann S."/>
            <person name="Bunk B."/>
            <person name="Jeske O."/>
            <person name="Meyerdierks A."/>
            <person name="Storesund J.E."/>
            <person name="Kallscheuer N."/>
            <person name="Luecker S."/>
            <person name="Lage O.M."/>
            <person name="Pohl T."/>
            <person name="Merkel B.J."/>
            <person name="Hornburger P."/>
            <person name="Mueller R.-W."/>
            <person name="Bruemmer F."/>
            <person name="Labrenz M."/>
            <person name="Spormann A.M."/>
            <person name="Op den Camp H."/>
            <person name="Overmann J."/>
            <person name="Amann R."/>
            <person name="Jetten M.S.M."/>
            <person name="Mascher T."/>
            <person name="Medema M.H."/>
            <person name="Devos D.P."/>
            <person name="Kaster A.-K."/>
            <person name="Ovreas L."/>
            <person name="Rohde M."/>
            <person name="Galperin M.Y."/>
            <person name="Jogler C."/>
        </authorList>
    </citation>
    <scope>NUCLEOTIDE SEQUENCE [LARGE SCALE GENOMIC DNA]</scope>
    <source>
        <strain evidence="9 10">SV_7m_r</strain>
    </source>
</reference>
<evidence type="ECO:0000313" key="9">
    <source>
        <dbReference type="EMBL" id="QDT60890.1"/>
    </source>
</evidence>
<evidence type="ECO:0000256" key="6">
    <source>
        <dbReference type="ARBA" id="ARBA00050776"/>
    </source>
</evidence>
<dbReference type="EC" id="2.8.1.7" evidence="3"/>
<evidence type="ECO:0000259" key="8">
    <source>
        <dbReference type="Pfam" id="PF00266"/>
    </source>
</evidence>
<proteinExistence type="inferred from homology"/>
<evidence type="ECO:0000313" key="10">
    <source>
        <dbReference type="Proteomes" id="UP000315003"/>
    </source>
</evidence>
<comment type="similarity">
    <text evidence="2">Belongs to the class-V pyridoxal-phosphate-dependent aminotransferase family. Csd subfamily.</text>
</comment>
<dbReference type="InterPro" id="IPR015422">
    <property type="entry name" value="PyrdxlP-dep_Trfase_small"/>
</dbReference>